<evidence type="ECO:0000256" key="5">
    <source>
        <dbReference type="SAM" id="Phobius"/>
    </source>
</evidence>
<dbReference type="InterPro" id="IPR011701">
    <property type="entry name" value="MFS"/>
</dbReference>
<dbReference type="GO" id="GO:0022857">
    <property type="term" value="F:transmembrane transporter activity"/>
    <property type="evidence" value="ECO:0007669"/>
    <property type="project" value="InterPro"/>
</dbReference>
<dbReference type="GO" id="GO:0005886">
    <property type="term" value="C:plasma membrane"/>
    <property type="evidence" value="ECO:0007669"/>
    <property type="project" value="UniProtKB-SubCell"/>
</dbReference>
<feature type="transmembrane region" description="Helical" evidence="5">
    <location>
        <begin position="336"/>
        <end position="356"/>
    </location>
</feature>
<dbReference type="EMBL" id="RBXX01000002">
    <property type="protein sequence ID" value="RKT88716.1"/>
    <property type="molecule type" value="Genomic_DNA"/>
</dbReference>
<dbReference type="EMBL" id="FOUP01000001">
    <property type="protein sequence ID" value="SFM84811.1"/>
    <property type="molecule type" value="Genomic_DNA"/>
</dbReference>
<keyword evidence="10" id="KW-1185">Reference proteome</keyword>
<dbReference type="RefSeq" id="WP_093147059.1">
    <property type="nucleotide sequence ID" value="NZ_FOUP01000001.1"/>
</dbReference>
<dbReference type="Pfam" id="PF07690">
    <property type="entry name" value="MFS_1"/>
    <property type="match status" value="1"/>
</dbReference>
<evidence type="ECO:0000313" key="7">
    <source>
        <dbReference type="EMBL" id="RKT88716.1"/>
    </source>
</evidence>
<sequence length="445" mass="46751">MPPSDPLLNRVGERPRTRHRSTGWGLVLFLFLFFTLNFADKAAVGLASGQIRADLGLTAGQYGLLSSAFFWLFAVGAVVLTAALRKISYTWGAGLLMCSWILSMLPLTTPTTFGVLLASRIALGFFEGPAHAFCQSVIADRFPPERRATAGAVVNAGSSIGPLLAAPGLTWVIVNWSWHGAFTVLVIAGAVWTIAWFCWAERMPLRKPADRAGAGSAPDPNGHLTVAFHRLLLLPSFWGLVLLSFAGYLISSLKVAWLPAYLTEGLGYPASTVGVLAAIPYAAAVVVLLSAGALSGRLLRRGRSSHLARGKLTGAYLVFGGLSMVAFTQLDPGPLQVVLVVLAFSVNSVAFSVAFAGASDFLPAHQRVAFFGCIIAAYSVAGILAPYGLGLIVDQSATPAQGYSTGFLVVGLIVCALGALGGAMLNPERARAELERLTTTCGSAK</sequence>
<keyword evidence="4 5" id="KW-0472">Membrane</keyword>
<dbReference type="InterPro" id="IPR020846">
    <property type="entry name" value="MFS_dom"/>
</dbReference>
<reference evidence="7 10" key="2">
    <citation type="submission" date="2018-10" db="EMBL/GenBank/DDBJ databases">
        <title>Sequencing the genomes of 1000 actinobacteria strains.</title>
        <authorList>
            <person name="Klenk H.-P."/>
        </authorList>
    </citation>
    <scope>NUCLEOTIDE SEQUENCE [LARGE SCALE GENOMIC DNA]</scope>
    <source>
        <strain evidence="7 10">DSM 45119</strain>
    </source>
</reference>
<feature type="transmembrane region" description="Helical" evidence="5">
    <location>
        <begin position="180"/>
        <end position="199"/>
    </location>
</feature>
<evidence type="ECO:0000256" key="3">
    <source>
        <dbReference type="ARBA" id="ARBA00022989"/>
    </source>
</evidence>
<dbReference type="SUPFAM" id="SSF103473">
    <property type="entry name" value="MFS general substrate transporter"/>
    <property type="match status" value="1"/>
</dbReference>
<dbReference type="PANTHER" id="PTHR11662">
    <property type="entry name" value="SOLUTE CARRIER FAMILY 17"/>
    <property type="match status" value="1"/>
</dbReference>
<organism evidence="8 9">
    <name type="scientific">Saccharopolyspora antimicrobica</name>
    <dbReference type="NCBI Taxonomy" id="455193"/>
    <lineage>
        <taxon>Bacteria</taxon>
        <taxon>Bacillati</taxon>
        <taxon>Actinomycetota</taxon>
        <taxon>Actinomycetes</taxon>
        <taxon>Pseudonocardiales</taxon>
        <taxon>Pseudonocardiaceae</taxon>
        <taxon>Saccharopolyspora</taxon>
    </lineage>
</organism>
<evidence type="ECO:0000259" key="6">
    <source>
        <dbReference type="PROSITE" id="PS50850"/>
    </source>
</evidence>
<dbReference type="Proteomes" id="UP000270697">
    <property type="component" value="Unassembled WGS sequence"/>
</dbReference>
<feature type="domain" description="Major facilitator superfamily (MFS) profile" evidence="6">
    <location>
        <begin position="26"/>
        <end position="430"/>
    </location>
</feature>
<feature type="transmembrane region" description="Helical" evidence="5">
    <location>
        <begin position="231"/>
        <end position="250"/>
    </location>
</feature>
<proteinExistence type="predicted"/>
<evidence type="ECO:0000313" key="8">
    <source>
        <dbReference type="EMBL" id="SFM84811.1"/>
    </source>
</evidence>
<dbReference type="PROSITE" id="PS50850">
    <property type="entry name" value="MFS"/>
    <property type="match status" value="1"/>
</dbReference>
<feature type="transmembrane region" description="Helical" evidence="5">
    <location>
        <begin position="270"/>
        <end position="291"/>
    </location>
</feature>
<feature type="transmembrane region" description="Helical" evidence="5">
    <location>
        <begin position="150"/>
        <end position="174"/>
    </location>
</feature>
<feature type="transmembrane region" description="Helical" evidence="5">
    <location>
        <begin position="89"/>
        <end position="107"/>
    </location>
</feature>
<dbReference type="InterPro" id="IPR036259">
    <property type="entry name" value="MFS_trans_sf"/>
</dbReference>
<evidence type="ECO:0000256" key="2">
    <source>
        <dbReference type="ARBA" id="ARBA00022692"/>
    </source>
</evidence>
<dbReference type="OrthoDB" id="4474610at2"/>
<gene>
    <name evidence="7" type="ORF">ATL45_7155</name>
    <name evidence="8" type="ORF">SAMN05421805_1011757</name>
</gene>
<reference evidence="8 9" key="1">
    <citation type="submission" date="2016-10" db="EMBL/GenBank/DDBJ databases">
        <authorList>
            <person name="de Groot N.N."/>
        </authorList>
    </citation>
    <scope>NUCLEOTIDE SEQUENCE [LARGE SCALE GENOMIC DNA]</scope>
    <source>
        <strain evidence="8 9">CPCC 201259</strain>
    </source>
</reference>
<dbReference type="PANTHER" id="PTHR11662:SF450">
    <property type="entry name" value="BLR1003 PROTEIN"/>
    <property type="match status" value="1"/>
</dbReference>
<feature type="transmembrane region" description="Helical" evidence="5">
    <location>
        <begin position="21"/>
        <end position="39"/>
    </location>
</feature>
<name>A0A1I4U7K2_9PSEU</name>
<comment type="subcellular location">
    <subcellularLocation>
        <location evidence="1">Cell membrane</location>
        <topology evidence="1">Multi-pass membrane protein</topology>
    </subcellularLocation>
</comment>
<feature type="transmembrane region" description="Helical" evidence="5">
    <location>
        <begin position="113"/>
        <end position="138"/>
    </location>
</feature>
<dbReference type="Gene3D" id="1.20.1250.20">
    <property type="entry name" value="MFS general substrate transporter like domains"/>
    <property type="match status" value="2"/>
</dbReference>
<dbReference type="InterPro" id="IPR050382">
    <property type="entry name" value="MFS_Na/Anion_cotransporter"/>
</dbReference>
<dbReference type="AlphaFoldDB" id="A0A1I4U7K2"/>
<feature type="transmembrane region" description="Helical" evidence="5">
    <location>
        <begin position="312"/>
        <end position="330"/>
    </location>
</feature>
<evidence type="ECO:0000256" key="1">
    <source>
        <dbReference type="ARBA" id="ARBA00004651"/>
    </source>
</evidence>
<evidence type="ECO:0000313" key="9">
    <source>
        <dbReference type="Proteomes" id="UP000199398"/>
    </source>
</evidence>
<evidence type="ECO:0000256" key="4">
    <source>
        <dbReference type="ARBA" id="ARBA00023136"/>
    </source>
</evidence>
<feature type="transmembrane region" description="Helical" evidence="5">
    <location>
        <begin position="59"/>
        <end position="82"/>
    </location>
</feature>
<dbReference type="STRING" id="455193.SAMN05421805_1011757"/>
<keyword evidence="2 5" id="KW-0812">Transmembrane</keyword>
<keyword evidence="3 5" id="KW-1133">Transmembrane helix</keyword>
<evidence type="ECO:0000313" key="10">
    <source>
        <dbReference type="Proteomes" id="UP000270697"/>
    </source>
</evidence>
<feature type="transmembrane region" description="Helical" evidence="5">
    <location>
        <begin position="368"/>
        <end position="393"/>
    </location>
</feature>
<protein>
    <submittedName>
        <fullName evidence="8">Sugar phosphate permease</fullName>
    </submittedName>
</protein>
<feature type="transmembrane region" description="Helical" evidence="5">
    <location>
        <begin position="405"/>
        <end position="426"/>
    </location>
</feature>
<dbReference type="Proteomes" id="UP000199398">
    <property type="component" value="Unassembled WGS sequence"/>
</dbReference>
<accession>A0A1I4U7K2</accession>